<gene>
    <name evidence="1" type="ORF">CFO_g5102</name>
</gene>
<dbReference type="Proteomes" id="UP000034841">
    <property type="component" value="Unassembled WGS sequence"/>
</dbReference>
<comment type="caution">
    <text evidence="1">The sequence shown here is derived from an EMBL/GenBank/DDBJ whole genome shotgun (WGS) entry which is preliminary data.</text>
</comment>
<dbReference type="EMBL" id="LBBL01000380">
    <property type="protein sequence ID" value="KKF92551.1"/>
    <property type="molecule type" value="Genomic_DNA"/>
</dbReference>
<name>A0A0F8AX21_CERFI</name>
<reference evidence="1 2" key="1">
    <citation type="submission" date="2015-04" db="EMBL/GenBank/DDBJ databases">
        <title>Genome sequence of Ceratocystis platani, a major pathogen of plane trees.</title>
        <authorList>
            <person name="Belbahri L."/>
        </authorList>
    </citation>
    <scope>NUCLEOTIDE SEQUENCE [LARGE SCALE GENOMIC DNA]</scope>
    <source>
        <strain evidence="1 2">CFO</strain>
    </source>
</reference>
<accession>A0A0F8AX21</accession>
<sequence length="101" mass="10676">MPEQDKKSAVVPKFSSFKSKSSGATGVMTGAENTTMTEIKATAESAIVLSIVTETESLVETRPMVETGIKIVIEARTDTETTVLTAAEIKARDATTTHIGT</sequence>
<keyword evidence="2" id="KW-1185">Reference proteome</keyword>
<protein>
    <submittedName>
        <fullName evidence="1">Uncharacterized protein</fullName>
    </submittedName>
</protein>
<proteinExistence type="predicted"/>
<dbReference type="AlphaFoldDB" id="A0A0F8AX21"/>
<evidence type="ECO:0000313" key="1">
    <source>
        <dbReference type="EMBL" id="KKF92551.1"/>
    </source>
</evidence>
<evidence type="ECO:0000313" key="2">
    <source>
        <dbReference type="Proteomes" id="UP000034841"/>
    </source>
</evidence>
<organism evidence="1 2">
    <name type="scientific">Ceratocystis fimbriata f. sp. platani</name>
    <dbReference type="NCBI Taxonomy" id="88771"/>
    <lineage>
        <taxon>Eukaryota</taxon>
        <taxon>Fungi</taxon>
        <taxon>Dikarya</taxon>
        <taxon>Ascomycota</taxon>
        <taxon>Pezizomycotina</taxon>
        <taxon>Sordariomycetes</taxon>
        <taxon>Hypocreomycetidae</taxon>
        <taxon>Microascales</taxon>
        <taxon>Ceratocystidaceae</taxon>
        <taxon>Ceratocystis</taxon>
    </lineage>
</organism>